<dbReference type="InterPro" id="IPR043128">
    <property type="entry name" value="Rev_trsase/Diguanyl_cyclase"/>
</dbReference>
<dbReference type="CDD" id="cd01648">
    <property type="entry name" value="TERT"/>
    <property type="match status" value="1"/>
</dbReference>
<evidence type="ECO:0000256" key="1">
    <source>
        <dbReference type="RuleBase" id="RU365061"/>
    </source>
</evidence>
<dbReference type="EMBL" id="UYSL01023110">
    <property type="protein sequence ID" value="VDL81717.1"/>
    <property type="molecule type" value="Genomic_DNA"/>
</dbReference>
<comment type="function">
    <text evidence="1">Telomerase is a ribonucleoprotein enzyme essential for the replication of chromosome termini in most eukaryotes. It elongates telomeres. It is a reverse transcriptase that adds simple sequence repeats to chromosome ends by copying a template sequence within the RNA component of the enzyme.</text>
</comment>
<dbReference type="WBParaSite" id="NBR_0001799601-mRNA-1">
    <property type="protein sequence ID" value="NBR_0001799601-mRNA-1"/>
    <property type="gene ID" value="NBR_0001799601"/>
</dbReference>
<keyword evidence="1" id="KW-0539">Nucleus</keyword>
<dbReference type="PANTHER" id="PTHR12066">
    <property type="entry name" value="TELOMERASE REVERSE TRANSCRIPTASE"/>
    <property type="match status" value="1"/>
</dbReference>
<dbReference type="InterPro" id="IPR043502">
    <property type="entry name" value="DNA/RNA_pol_sf"/>
</dbReference>
<dbReference type="OMA" id="MCILASE"/>
<sequence>MAFPSGFLGAKNTQNLIEVMVRALTSWKAYESLEIPFPELRMLESDSCRSLRHQSKKFSKPVPIVQHELLHKIMIFFTKFLLKNLMYNSYFCAPRDNSAYLIFDGRSFRRARAFEKQKFIKDYKVVLSDGKSKQIRSFSLNTALRRPIVQCMKTKMENRNELQLMGALLDAYMRLHKQKGAGGVAVEARRLHKYLKDYKSRRKAAESSDATILWFLMDQSGKSLTSMCILASEDDRKVETDMGYAIGFAKSRLGKAVRLVRAAPTQCEARKLLLKTMKKKGLTDPNVVEESIIRHDYVMWSVLGMLHGLRIHLDNSDVKYEMKKGVPQGYELSPRLAHIYLLKFEGMIWQHLHPRTCLLRYADDYLVCATQKTEIQKILNTLLTKNRFGVSARLSKCEVSFPIPGIRQSGRYIKWCGRLLDMKELKISRTWSDAQLVRARHLVGNEYARGPPR</sequence>
<reference evidence="5" key="1">
    <citation type="submission" date="2017-02" db="UniProtKB">
        <authorList>
            <consortium name="WormBaseParasite"/>
        </authorList>
    </citation>
    <scope>IDENTIFICATION</scope>
</reference>
<accession>A0A0N4YLK3</accession>
<dbReference type="Proteomes" id="UP000271162">
    <property type="component" value="Unassembled WGS sequence"/>
</dbReference>
<keyword evidence="1" id="KW-0460">Magnesium</keyword>
<dbReference type="AlphaFoldDB" id="A0A0N4YLK3"/>
<name>A0A0N4YLK3_NIPBR</name>
<dbReference type="GO" id="GO:0000333">
    <property type="term" value="C:telomerase catalytic core complex"/>
    <property type="evidence" value="ECO:0007669"/>
    <property type="project" value="TreeGrafter"/>
</dbReference>
<dbReference type="GO" id="GO:0070034">
    <property type="term" value="F:telomerase RNA binding"/>
    <property type="evidence" value="ECO:0007669"/>
    <property type="project" value="TreeGrafter"/>
</dbReference>
<keyword evidence="1" id="KW-0808">Transferase</keyword>
<dbReference type="GO" id="GO:0003720">
    <property type="term" value="F:telomerase activity"/>
    <property type="evidence" value="ECO:0007669"/>
    <property type="project" value="InterPro"/>
</dbReference>
<organism evidence="5">
    <name type="scientific">Nippostrongylus brasiliensis</name>
    <name type="common">Rat hookworm</name>
    <dbReference type="NCBI Taxonomy" id="27835"/>
    <lineage>
        <taxon>Eukaryota</taxon>
        <taxon>Metazoa</taxon>
        <taxon>Ecdysozoa</taxon>
        <taxon>Nematoda</taxon>
        <taxon>Chromadorea</taxon>
        <taxon>Rhabditida</taxon>
        <taxon>Rhabditina</taxon>
        <taxon>Rhabditomorpha</taxon>
        <taxon>Strongyloidea</taxon>
        <taxon>Heligmosomidae</taxon>
        <taxon>Nippostrongylus</taxon>
    </lineage>
</organism>
<comment type="catalytic activity">
    <reaction evidence="1">
        <text>DNA(n) + a 2'-deoxyribonucleoside 5'-triphosphate = DNA(n+1) + diphosphate</text>
        <dbReference type="Rhea" id="RHEA:22508"/>
        <dbReference type="Rhea" id="RHEA-COMP:17339"/>
        <dbReference type="Rhea" id="RHEA-COMP:17340"/>
        <dbReference type="ChEBI" id="CHEBI:33019"/>
        <dbReference type="ChEBI" id="CHEBI:61560"/>
        <dbReference type="ChEBI" id="CHEBI:173112"/>
        <dbReference type="EC" id="2.7.7.49"/>
    </reaction>
</comment>
<dbReference type="GO" id="GO:0007004">
    <property type="term" value="P:telomere maintenance via telomerase"/>
    <property type="evidence" value="ECO:0007669"/>
    <property type="project" value="TreeGrafter"/>
</dbReference>
<feature type="domain" description="Reverse transcriptase" evidence="2">
    <location>
        <begin position="157"/>
        <end position="420"/>
    </location>
</feature>
<dbReference type="PANTHER" id="PTHR12066:SF0">
    <property type="entry name" value="TELOMERASE REVERSE TRANSCRIPTASE"/>
    <property type="match status" value="1"/>
</dbReference>
<keyword evidence="4" id="KW-1185">Reference proteome</keyword>
<keyword evidence="1" id="KW-0695">RNA-directed DNA polymerase</keyword>
<evidence type="ECO:0000313" key="3">
    <source>
        <dbReference type="EMBL" id="VDL81717.1"/>
    </source>
</evidence>
<keyword evidence="1" id="KW-0548">Nucleotidyltransferase</keyword>
<dbReference type="PROSITE" id="PS50878">
    <property type="entry name" value="RT_POL"/>
    <property type="match status" value="1"/>
</dbReference>
<keyword evidence="1" id="KW-0779">Telomere</keyword>
<dbReference type="Pfam" id="PF00078">
    <property type="entry name" value="RVT_1"/>
    <property type="match status" value="1"/>
</dbReference>
<dbReference type="GO" id="GO:0042162">
    <property type="term" value="F:telomeric DNA binding"/>
    <property type="evidence" value="ECO:0007669"/>
    <property type="project" value="TreeGrafter"/>
</dbReference>
<dbReference type="SUPFAM" id="SSF56672">
    <property type="entry name" value="DNA/RNA polymerases"/>
    <property type="match status" value="1"/>
</dbReference>
<gene>
    <name evidence="3" type="ORF">NBR_LOCUS17997</name>
</gene>
<dbReference type="STRING" id="27835.A0A0N4YLK3"/>
<evidence type="ECO:0000259" key="2">
    <source>
        <dbReference type="PROSITE" id="PS50878"/>
    </source>
</evidence>
<comment type="subcellular location">
    <subcellularLocation>
        <location evidence="1">Nucleus</location>
    </subcellularLocation>
    <subcellularLocation>
        <location evidence="1">Chromosome</location>
        <location evidence="1">Telomere</location>
    </subcellularLocation>
</comment>
<dbReference type="GO" id="GO:0000781">
    <property type="term" value="C:chromosome, telomeric region"/>
    <property type="evidence" value="ECO:0007669"/>
    <property type="project" value="UniProtKB-SubCell"/>
</dbReference>
<proteinExistence type="inferred from homology"/>
<dbReference type="InterPro" id="IPR000477">
    <property type="entry name" value="RT_dom"/>
</dbReference>
<keyword evidence="1" id="KW-0158">Chromosome</keyword>
<evidence type="ECO:0000313" key="4">
    <source>
        <dbReference type="Proteomes" id="UP000271162"/>
    </source>
</evidence>
<evidence type="ECO:0000313" key="5">
    <source>
        <dbReference type="WBParaSite" id="NBR_0001799601-mRNA-1"/>
    </source>
</evidence>
<dbReference type="EC" id="2.7.7.49" evidence="1"/>
<comment type="similarity">
    <text evidence="1">Belongs to the reverse transcriptase family. Telomerase subfamily.</text>
</comment>
<reference evidence="3 4" key="2">
    <citation type="submission" date="2018-11" db="EMBL/GenBank/DDBJ databases">
        <authorList>
            <consortium name="Pathogen Informatics"/>
        </authorList>
    </citation>
    <scope>NUCLEOTIDE SEQUENCE [LARGE SCALE GENOMIC DNA]</scope>
</reference>
<protein>
    <recommendedName>
        <fullName evidence="1">Telomerase reverse transcriptase</fullName>
        <ecNumber evidence="1">2.7.7.49</ecNumber>
    </recommendedName>
    <alternativeName>
        <fullName evidence="1">Telomerase catalytic subunit</fullName>
    </alternativeName>
</protein>
<keyword evidence="1" id="KW-0479">Metal-binding</keyword>
<dbReference type="InterPro" id="IPR003545">
    <property type="entry name" value="Telomerase_RT"/>
</dbReference>
<dbReference type="GO" id="GO:0046872">
    <property type="term" value="F:metal ion binding"/>
    <property type="evidence" value="ECO:0007669"/>
    <property type="project" value="UniProtKB-KW"/>
</dbReference>
<dbReference type="Gene3D" id="3.30.70.270">
    <property type="match status" value="1"/>
</dbReference>